<proteinExistence type="predicted"/>
<accession>A0AA88AJI8</accession>
<evidence type="ECO:0000313" key="1">
    <source>
        <dbReference type="EMBL" id="GMN47233.1"/>
    </source>
</evidence>
<dbReference type="Proteomes" id="UP001187192">
    <property type="component" value="Unassembled WGS sequence"/>
</dbReference>
<keyword evidence="2" id="KW-1185">Reference proteome</keyword>
<comment type="caution">
    <text evidence="1">The sequence shown here is derived from an EMBL/GenBank/DDBJ whole genome shotgun (WGS) entry which is preliminary data.</text>
</comment>
<gene>
    <name evidence="1" type="ORF">TIFTF001_016408</name>
</gene>
<organism evidence="1 2">
    <name type="scientific">Ficus carica</name>
    <name type="common">Common fig</name>
    <dbReference type="NCBI Taxonomy" id="3494"/>
    <lineage>
        <taxon>Eukaryota</taxon>
        <taxon>Viridiplantae</taxon>
        <taxon>Streptophyta</taxon>
        <taxon>Embryophyta</taxon>
        <taxon>Tracheophyta</taxon>
        <taxon>Spermatophyta</taxon>
        <taxon>Magnoliopsida</taxon>
        <taxon>eudicotyledons</taxon>
        <taxon>Gunneridae</taxon>
        <taxon>Pentapetalae</taxon>
        <taxon>rosids</taxon>
        <taxon>fabids</taxon>
        <taxon>Rosales</taxon>
        <taxon>Moraceae</taxon>
        <taxon>Ficeae</taxon>
        <taxon>Ficus</taxon>
    </lineage>
</organism>
<name>A0AA88AJI8_FICCA</name>
<reference evidence="1" key="1">
    <citation type="submission" date="2023-07" db="EMBL/GenBank/DDBJ databases">
        <title>draft genome sequence of fig (Ficus carica).</title>
        <authorList>
            <person name="Takahashi T."/>
            <person name="Nishimura K."/>
        </authorList>
    </citation>
    <scope>NUCLEOTIDE SEQUENCE</scope>
</reference>
<dbReference type="AlphaFoldDB" id="A0AA88AJI8"/>
<dbReference type="EMBL" id="BTGU01000025">
    <property type="protein sequence ID" value="GMN47233.1"/>
    <property type="molecule type" value="Genomic_DNA"/>
</dbReference>
<sequence>MLLHGLDLITYRVGDGVPSRGCGSNMSDGNVKVNIVGIQTPIEVIWMERIEPKLYGVKAVVGWKPLGKKFVAAKPGCMEFPKVVAMAGSRVLKMDAHAPLVKSFGALFVSVMATVVAVLSRSAISAIGLTVVPNYRGPVMMPFYLQMMIVSLFGVEHAIFGEGKLSLLNLAMNKDGFMIFPCYNFGSDIDRLVVDVRRLGSRASLLADEVFQVISGLILDLRAI</sequence>
<evidence type="ECO:0000313" key="2">
    <source>
        <dbReference type="Proteomes" id="UP001187192"/>
    </source>
</evidence>
<protein>
    <submittedName>
        <fullName evidence="1">Uncharacterized protein</fullName>
    </submittedName>
</protein>